<dbReference type="InterPro" id="IPR020550">
    <property type="entry name" value="Inositol_monophosphatase_CS"/>
</dbReference>
<gene>
    <name evidence="6 7" type="primary">cysQ</name>
    <name evidence="7" type="ORF">JJQ90_09135</name>
</gene>
<dbReference type="EMBL" id="JAERQM010000002">
    <property type="protein sequence ID" value="MBU8543869.1"/>
    <property type="molecule type" value="Genomic_DNA"/>
</dbReference>
<evidence type="ECO:0000313" key="7">
    <source>
        <dbReference type="EMBL" id="MBU8543869.1"/>
    </source>
</evidence>
<comment type="subcellular location">
    <subcellularLocation>
        <location evidence="6">Cell inner membrane</location>
        <topology evidence="6">Peripheral membrane protein</topology>
        <orientation evidence="6">Cytoplasmic side</orientation>
    </subcellularLocation>
</comment>
<evidence type="ECO:0000256" key="5">
    <source>
        <dbReference type="ARBA" id="ARBA00023136"/>
    </source>
</evidence>
<dbReference type="RefSeq" id="WP_216874558.1">
    <property type="nucleotide sequence ID" value="NZ_JAERQM010000002.1"/>
</dbReference>
<evidence type="ECO:0000256" key="3">
    <source>
        <dbReference type="ARBA" id="ARBA00022519"/>
    </source>
</evidence>
<organism evidence="7 8">
    <name type="scientific">Falsiroseomonas oleicola</name>
    <dbReference type="NCBI Taxonomy" id="2801474"/>
    <lineage>
        <taxon>Bacteria</taxon>
        <taxon>Pseudomonadati</taxon>
        <taxon>Pseudomonadota</taxon>
        <taxon>Alphaproteobacteria</taxon>
        <taxon>Acetobacterales</taxon>
        <taxon>Roseomonadaceae</taxon>
        <taxon>Falsiroseomonas</taxon>
    </lineage>
</organism>
<comment type="cofactor">
    <cofactor evidence="6">
        <name>Mg(2+)</name>
        <dbReference type="ChEBI" id="CHEBI:18420"/>
    </cofactor>
</comment>
<evidence type="ECO:0000256" key="6">
    <source>
        <dbReference type="HAMAP-Rule" id="MF_02095"/>
    </source>
</evidence>
<evidence type="ECO:0000256" key="2">
    <source>
        <dbReference type="ARBA" id="ARBA00022475"/>
    </source>
</evidence>
<keyword evidence="8" id="KW-1185">Reference proteome</keyword>
<dbReference type="Proteomes" id="UP000689967">
    <property type="component" value="Unassembled WGS sequence"/>
</dbReference>
<feature type="binding site" evidence="6">
    <location>
        <position position="211"/>
    </location>
    <ligand>
        <name>Mg(2+)</name>
        <dbReference type="ChEBI" id="CHEBI:18420"/>
        <label>2</label>
    </ligand>
</feature>
<feature type="binding site" evidence="6">
    <location>
        <begin position="88"/>
        <end position="91"/>
    </location>
    <ligand>
        <name>substrate</name>
    </ligand>
</feature>
<dbReference type="InterPro" id="IPR000760">
    <property type="entry name" value="Inositol_monophosphatase-like"/>
</dbReference>
<comment type="caution">
    <text evidence="7">The sequence shown here is derived from an EMBL/GenBank/DDBJ whole genome shotgun (WGS) entry which is preliminary data.</text>
</comment>
<comment type="function">
    <text evidence="6">Converts adenosine-3',5'-bisphosphate (PAP) to AMP.</text>
</comment>
<comment type="similarity">
    <text evidence="1 6">Belongs to the inositol monophosphatase superfamily. CysQ family.</text>
</comment>
<reference evidence="7 8" key="1">
    <citation type="submission" date="2021-01" db="EMBL/GenBank/DDBJ databases">
        <title>Roseomonas sp. nov, a bacterium isolated from an oil production mixture in Yumen Oilfield.</title>
        <authorList>
            <person name="Wu D."/>
        </authorList>
    </citation>
    <scope>NUCLEOTIDE SEQUENCE [LARGE SCALE GENOMIC DNA]</scope>
    <source>
        <strain evidence="7 8">ROY-5-3</strain>
    </source>
</reference>
<dbReference type="HAMAP" id="MF_02095">
    <property type="entry name" value="CysQ"/>
    <property type="match status" value="1"/>
</dbReference>
<keyword evidence="4 6" id="KW-0378">Hydrolase</keyword>
<keyword evidence="3 6" id="KW-0997">Cell inner membrane</keyword>
<evidence type="ECO:0000256" key="1">
    <source>
        <dbReference type="ARBA" id="ARBA00005289"/>
    </source>
</evidence>
<dbReference type="EC" id="3.1.3.7" evidence="6"/>
<dbReference type="Pfam" id="PF00459">
    <property type="entry name" value="Inositol_P"/>
    <property type="match status" value="1"/>
</dbReference>
<feature type="binding site" evidence="6">
    <location>
        <position position="88"/>
    </location>
    <ligand>
        <name>Mg(2+)</name>
        <dbReference type="ChEBI" id="CHEBI:18420"/>
        <label>1</label>
    </ligand>
</feature>
<feature type="binding site" evidence="6">
    <location>
        <position position="67"/>
    </location>
    <ligand>
        <name>Mg(2+)</name>
        <dbReference type="ChEBI" id="CHEBI:18420"/>
        <label>1</label>
    </ligand>
</feature>
<keyword evidence="5 6" id="KW-0472">Membrane</keyword>
<dbReference type="CDD" id="cd01638">
    <property type="entry name" value="CysQ"/>
    <property type="match status" value="1"/>
</dbReference>
<evidence type="ECO:0000256" key="4">
    <source>
        <dbReference type="ARBA" id="ARBA00022801"/>
    </source>
</evidence>
<keyword evidence="6" id="KW-0460">Magnesium</keyword>
<name>A0ABS6H608_9PROT</name>
<dbReference type="PANTHER" id="PTHR43028:SF5">
    <property type="entry name" value="3'(2'),5'-BISPHOSPHATE NUCLEOTIDASE 1"/>
    <property type="match status" value="1"/>
</dbReference>
<proteinExistence type="inferred from homology"/>
<dbReference type="PROSITE" id="PS00630">
    <property type="entry name" value="IMP_2"/>
    <property type="match status" value="1"/>
</dbReference>
<comment type="catalytic activity">
    <reaction evidence="6">
        <text>adenosine 3',5'-bisphosphate + H2O = AMP + phosphate</text>
        <dbReference type="Rhea" id="RHEA:10040"/>
        <dbReference type="ChEBI" id="CHEBI:15377"/>
        <dbReference type="ChEBI" id="CHEBI:43474"/>
        <dbReference type="ChEBI" id="CHEBI:58343"/>
        <dbReference type="ChEBI" id="CHEBI:456215"/>
        <dbReference type="EC" id="3.1.3.7"/>
    </reaction>
</comment>
<dbReference type="NCBIfam" id="TIGR01331">
    <property type="entry name" value="bisphos_cysQ"/>
    <property type="match status" value="1"/>
</dbReference>
<keyword evidence="6" id="KW-0479">Metal-binding</keyword>
<dbReference type="GO" id="GO:0008441">
    <property type="term" value="F:3'(2'),5'-bisphosphate nucleotidase activity"/>
    <property type="evidence" value="ECO:0007669"/>
    <property type="project" value="UniProtKB-EC"/>
</dbReference>
<feature type="binding site" evidence="6">
    <location>
        <position position="86"/>
    </location>
    <ligand>
        <name>Mg(2+)</name>
        <dbReference type="ChEBI" id="CHEBI:18420"/>
        <label>1</label>
    </ligand>
</feature>
<sequence length="252" mass="26577">MDEDELLALAERLAAQAAAAIMAVRAAGFVVERKRDHSPVTVADRIAEALIVEGLLLAAPGIPVVAEEAHEASAVAVPQGRFWLVDPLDGTRDFAEGLDGYAVNIGLVANGRPVLGAVALPAFEEVFSGIVGRGAWKLAAGERRPILARALARDPVAMVSRRHGRDPRIVDFLADRGVAQLVPLGSAAKLCRVAEGAADLYPRRGPTMEWDTAAPEAVLIAAGGRMADWDGVALRYGKPGWRNPGFLAEGRA</sequence>
<evidence type="ECO:0000313" key="8">
    <source>
        <dbReference type="Proteomes" id="UP000689967"/>
    </source>
</evidence>
<feature type="binding site" evidence="6">
    <location>
        <position position="86"/>
    </location>
    <ligand>
        <name>Mg(2+)</name>
        <dbReference type="ChEBI" id="CHEBI:18420"/>
        <label>2</label>
    </ligand>
</feature>
<dbReference type="InterPro" id="IPR006240">
    <property type="entry name" value="CysQ"/>
</dbReference>
<keyword evidence="2 6" id="KW-1003">Cell membrane</keyword>
<accession>A0ABS6H608</accession>
<dbReference type="PANTHER" id="PTHR43028">
    <property type="entry name" value="3'(2'),5'-BISPHOSPHATE NUCLEOTIDASE 1"/>
    <property type="match status" value="1"/>
</dbReference>
<protein>
    <recommendedName>
        <fullName evidence="6">3'(2'),5'-bisphosphate nucleotidase CysQ</fullName>
        <ecNumber evidence="6">3.1.3.7</ecNumber>
    </recommendedName>
    <alternativeName>
        <fullName evidence="6">3'(2'),5-bisphosphonucleoside 3'(2')-phosphohydrolase</fullName>
    </alternativeName>
    <alternativeName>
        <fullName evidence="6">3'-phosphoadenosine 5'-phosphate phosphatase</fullName>
        <shortName evidence="6">PAP phosphatase</shortName>
    </alternativeName>
</protein>
<feature type="binding site" evidence="6">
    <location>
        <position position="89"/>
    </location>
    <ligand>
        <name>Mg(2+)</name>
        <dbReference type="ChEBI" id="CHEBI:18420"/>
        <label>2</label>
    </ligand>
</feature>
<feature type="binding site" evidence="6">
    <location>
        <position position="211"/>
    </location>
    <ligand>
        <name>substrate</name>
    </ligand>
</feature>
<feature type="binding site" evidence="6">
    <location>
        <position position="67"/>
    </location>
    <ligand>
        <name>substrate</name>
    </ligand>
</feature>
<dbReference type="InterPro" id="IPR050725">
    <property type="entry name" value="CysQ/Inositol_MonoPase"/>
</dbReference>